<keyword evidence="1" id="KW-0732">Signal</keyword>
<dbReference type="AlphaFoldDB" id="A0A7G7G5V6"/>
<proteinExistence type="predicted"/>
<dbReference type="Pfam" id="PF04784">
    <property type="entry name" value="DUF547"/>
    <property type="match status" value="1"/>
</dbReference>
<organism evidence="3 4">
    <name type="scientific">Adhaeribacter swui</name>
    <dbReference type="NCBI Taxonomy" id="2086471"/>
    <lineage>
        <taxon>Bacteria</taxon>
        <taxon>Pseudomonadati</taxon>
        <taxon>Bacteroidota</taxon>
        <taxon>Cytophagia</taxon>
        <taxon>Cytophagales</taxon>
        <taxon>Hymenobacteraceae</taxon>
        <taxon>Adhaeribacter</taxon>
    </lineage>
</organism>
<dbReference type="GO" id="GO:0045454">
    <property type="term" value="P:cell redox homeostasis"/>
    <property type="evidence" value="ECO:0007669"/>
    <property type="project" value="TreeGrafter"/>
</dbReference>
<feature type="signal peptide" evidence="1">
    <location>
        <begin position="1"/>
        <end position="19"/>
    </location>
</feature>
<dbReference type="GO" id="GO:0009055">
    <property type="term" value="F:electron transfer activity"/>
    <property type="evidence" value="ECO:0007669"/>
    <property type="project" value="TreeGrafter"/>
</dbReference>
<feature type="domain" description="DUF547" evidence="2">
    <location>
        <begin position="69"/>
        <end position="171"/>
    </location>
</feature>
<keyword evidence="4" id="KW-1185">Reference proteome</keyword>
<dbReference type="EMBL" id="CP055156">
    <property type="protein sequence ID" value="QNF32540.1"/>
    <property type="molecule type" value="Genomic_DNA"/>
</dbReference>
<protein>
    <submittedName>
        <fullName evidence="3">DUF547 domain-containing protein</fullName>
    </submittedName>
</protein>
<sequence>MTKVALFIFLLFTSLNTFAQNTLPAFTTEANAFFKKFVTDGKVAYAAVKKDAKSIQALTSKIGSMNLAEAPDNSKKAFYINAYNLLVIKAVTDLYPLQTVMAKPGFFDKTLHQVAGEQLTLNDLEKKKLLEPYRDARLHFVLVCAAVSCPNLASFAYTPEQINTQLDNRTKLALNNPAFIRVNTSKQQVLISKIFDWYKSDFLKNTPTALAYINTYRQNKIPETYQLGYYEYDWNLNKK</sequence>
<dbReference type="Proteomes" id="UP000515237">
    <property type="component" value="Chromosome"/>
</dbReference>
<reference evidence="3 4" key="1">
    <citation type="journal article" date="2018" name="Int. J. Syst. Evol. Microbiol.">
        <title>Adhaeribacter swui sp. nov., isolated from wet mud.</title>
        <authorList>
            <person name="Kim D.U."/>
            <person name="Kim K.W."/>
            <person name="Kang M.S."/>
            <person name="Kim J.Y."/>
            <person name="Jang J.H."/>
            <person name="Kim M.K."/>
        </authorList>
    </citation>
    <scope>NUCLEOTIDE SEQUENCE [LARGE SCALE GENOMIC DNA]</scope>
    <source>
        <strain evidence="3 4">KCTC 52873</strain>
    </source>
</reference>
<dbReference type="RefSeq" id="WP_185273318.1">
    <property type="nucleotide sequence ID" value="NZ_CP055156.1"/>
</dbReference>
<gene>
    <name evidence="3" type="ORF">HUW51_07300</name>
</gene>
<name>A0A7G7G5V6_9BACT</name>
<evidence type="ECO:0000313" key="3">
    <source>
        <dbReference type="EMBL" id="QNF32540.1"/>
    </source>
</evidence>
<accession>A0A7G7G5V6</accession>
<dbReference type="InterPro" id="IPR006869">
    <property type="entry name" value="DUF547"/>
</dbReference>
<evidence type="ECO:0000259" key="2">
    <source>
        <dbReference type="Pfam" id="PF04784"/>
    </source>
</evidence>
<dbReference type="InterPro" id="IPR051548">
    <property type="entry name" value="Grx-like_ET"/>
</dbReference>
<evidence type="ECO:0000313" key="4">
    <source>
        <dbReference type="Proteomes" id="UP000515237"/>
    </source>
</evidence>
<evidence type="ECO:0000256" key="1">
    <source>
        <dbReference type="SAM" id="SignalP"/>
    </source>
</evidence>
<dbReference type="PANTHER" id="PTHR34386:SF1">
    <property type="entry name" value="GLUTAREDOXIN-LIKE PROTEIN NRDH"/>
    <property type="match status" value="1"/>
</dbReference>
<dbReference type="PANTHER" id="PTHR34386">
    <property type="entry name" value="GLUTAREDOXIN"/>
    <property type="match status" value="1"/>
</dbReference>
<feature type="chain" id="PRO_5028986492" evidence="1">
    <location>
        <begin position="20"/>
        <end position="239"/>
    </location>
</feature>
<dbReference type="KEGG" id="aswu:HUW51_07300"/>